<evidence type="ECO:0000256" key="4">
    <source>
        <dbReference type="ARBA" id="ARBA00012564"/>
    </source>
</evidence>
<dbReference type="AlphaFoldDB" id="A0A222VWP3"/>
<comment type="catalytic activity">
    <reaction evidence="1">
        <text>Release of an N-terminal amino acid, Xaa-|-Yaa- from a peptide, amide or arylamide. Xaa is preferably Ala, but may be most amino acids including Pro (slow action). When a terminal hydrophobic residue is followed by a prolyl residue, the two may be released as an intact Xaa-Pro dipeptide.</text>
        <dbReference type="EC" id="3.4.11.2"/>
    </reaction>
</comment>
<comment type="cofactor">
    <cofactor evidence="2">
        <name>Zn(2+)</name>
        <dbReference type="ChEBI" id="CHEBI:29105"/>
    </cofactor>
</comment>
<dbReference type="InterPro" id="IPR014782">
    <property type="entry name" value="Peptidase_M1_dom"/>
</dbReference>
<keyword evidence="10" id="KW-0482">Metalloprotease</keyword>
<accession>A0A222VWP3</accession>
<dbReference type="Pfam" id="PF17900">
    <property type="entry name" value="Peptidase_M1_N"/>
    <property type="match status" value="1"/>
</dbReference>
<dbReference type="InterPro" id="IPR045357">
    <property type="entry name" value="Aminopeptidase_N-like_N"/>
</dbReference>
<dbReference type="GO" id="GO:0008270">
    <property type="term" value="F:zinc ion binding"/>
    <property type="evidence" value="ECO:0007669"/>
    <property type="project" value="InterPro"/>
</dbReference>
<dbReference type="RefSeq" id="WP_091802994.1">
    <property type="nucleotide sequence ID" value="NZ_CP016353.1"/>
</dbReference>
<dbReference type="SUPFAM" id="SSF55486">
    <property type="entry name" value="Metalloproteases ('zincins'), catalytic domain"/>
    <property type="match status" value="1"/>
</dbReference>
<dbReference type="InterPro" id="IPR042097">
    <property type="entry name" value="Aminopeptidase_N-like_N_sf"/>
</dbReference>
<dbReference type="PROSITE" id="PS51257">
    <property type="entry name" value="PROKAR_LIPOPROTEIN"/>
    <property type="match status" value="1"/>
</dbReference>
<evidence type="ECO:0000256" key="5">
    <source>
        <dbReference type="ARBA" id="ARBA00015611"/>
    </source>
</evidence>
<dbReference type="STRING" id="530584.SAMN05421630_104168"/>
<sequence length="481" mass="52034">MFSRRVRTVLLGGLICTCTLTACSSPEPPREDAAPAPSQPGEGADGIGDPYYPADGNGGYDALDYAVTIDYNPGNGILDGDTTVTAKATEDLERFNLDLRGFTVASVEVDGEEAEFAREGDAELVITPDQPLAGGDEFTTRVRYTGEPVAAAEGQLGGNGWHRTASGGAFVIGEPQSASYWYPVNEHPSDKAAFHLTATVPEEWTAVSIGRKESESTKAGKTTTTWAEPDPIASYLTVLAIDRFTVDESRLADGTPVLDAYAPGAEGIKEDAARVGEIIDFLSGKFGEYPANAAGGIYLGEHVGYSLETQGRPIYTRSADLETIVHELAHQWYGNSVSVESWADICLNECLASYSQWLWAEGKEGADLDARYRATVEQLRADSGFWGQQLYDMGSGKEFEGVYDKGILAMHALRRAIGEEAFDKVLTGWPEEHRNSNASWLDFEAYVSEVAGTDLTAFFQAWFHGTELPGDEHLYPGSLSR</sequence>
<keyword evidence="14" id="KW-1185">Reference proteome</keyword>
<reference evidence="13 14" key="1">
    <citation type="submission" date="2016-10" db="EMBL/GenBank/DDBJ databases">
        <authorList>
            <person name="de Groot N.N."/>
        </authorList>
    </citation>
    <scope>NUCLEOTIDE SEQUENCE [LARGE SCALE GENOMIC DNA]</scope>
    <source>
        <strain evidence="13 14">CGMCC 4.5506</strain>
    </source>
</reference>
<organism evidence="13 14">
    <name type="scientific">Prauserella marina</name>
    <dbReference type="NCBI Taxonomy" id="530584"/>
    <lineage>
        <taxon>Bacteria</taxon>
        <taxon>Bacillati</taxon>
        <taxon>Actinomycetota</taxon>
        <taxon>Actinomycetes</taxon>
        <taxon>Pseudonocardiales</taxon>
        <taxon>Pseudonocardiaceae</taxon>
        <taxon>Prauserella</taxon>
    </lineage>
</organism>
<evidence type="ECO:0000256" key="9">
    <source>
        <dbReference type="ARBA" id="ARBA00022833"/>
    </source>
</evidence>
<name>A0A222VWP3_9PSEU</name>
<dbReference type="InterPro" id="IPR050344">
    <property type="entry name" value="Peptidase_M1_aminopeptidases"/>
</dbReference>
<dbReference type="CDD" id="cd09603">
    <property type="entry name" value="M1_APN_like"/>
    <property type="match status" value="1"/>
</dbReference>
<evidence type="ECO:0000256" key="2">
    <source>
        <dbReference type="ARBA" id="ARBA00001947"/>
    </source>
</evidence>
<dbReference type="GO" id="GO:0006508">
    <property type="term" value="P:proteolysis"/>
    <property type="evidence" value="ECO:0007669"/>
    <property type="project" value="UniProtKB-KW"/>
</dbReference>
<dbReference type="Gene3D" id="2.60.40.1730">
    <property type="entry name" value="tricorn interacting facor f3 domain"/>
    <property type="match status" value="1"/>
</dbReference>
<dbReference type="OrthoDB" id="100605at2"/>
<evidence type="ECO:0000256" key="3">
    <source>
        <dbReference type="ARBA" id="ARBA00010136"/>
    </source>
</evidence>
<dbReference type="InterPro" id="IPR027268">
    <property type="entry name" value="Peptidase_M4/M1_CTD_sf"/>
</dbReference>
<comment type="similarity">
    <text evidence="3">Belongs to the peptidase M1 family.</text>
</comment>
<evidence type="ECO:0000256" key="8">
    <source>
        <dbReference type="ARBA" id="ARBA00022801"/>
    </source>
</evidence>
<dbReference type="Proteomes" id="UP000199494">
    <property type="component" value="Unassembled WGS sequence"/>
</dbReference>
<evidence type="ECO:0000256" key="11">
    <source>
        <dbReference type="ARBA" id="ARBA00029811"/>
    </source>
</evidence>
<evidence type="ECO:0000313" key="14">
    <source>
        <dbReference type="Proteomes" id="UP000199494"/>
    </source>
</evidence>
<evidence type="ECO:0000256" key="7">
    <source>
        <dbReference type="ARBA" id="ARBA00022723"/>
    </source>
</evidence>
<keyword evidence="8" id="KW-0378">Hydrolase</keyword>
<dbReference type="KEGG" id="pmad:BAY61_28845"/>
<keyword evidence="7" id="KW-0479">Metal-binding</keyword>
<dbReference type="GO" id="GO:0016285">
    <property type="term" value="F:alanyl aminopeptidase activity"/>
    <property type="evidence" value="ECO:0007669"/>
    <property type="project" value="UniProtKB-EC"/>
</dbReference>
<dbReference type="EC" id="3.4.11.2" evidence="4"/>
<dbReference type="SUPFAM" id="SSF63737">
    <property type="entry name" value="Leukotriene A4 hydrolase N-terminal domain"/>
    <property type="match status" value="1"/>
</dbReference>
<proteinExistence type="inferred from homology"/>
<dbReference type="InterPro" id="IPR001930">
    <property type="entry name" value="Peptidase_M1"/>
</dbReference>
<dbReference type="PANTHER" id="PTHR11533">
    <property type="entry name" value="PROTEASE M1 ZINC METALLOPROTEASE"/>
    <property type="match status" value="1"/>
</dbReference>
<keyword evidence="9" id="KW-0862">Zinc</keyword>
<dbReference type="PANTHER" id="PTHR11533:SF297">
    <property type="entry name" value="AMINOPEPTIDASE N"/>
    <property type="match status" value="1"/>
</dbReference>
<evidence type="ECO:0000256" key="1">
    <source>
        <dbReference type="ARBA" id="ARBA00000098"/>
    </source>
</evidence>
<dbReference type="GO" id="GO:0008237">
    <property type="term" value="F:metallopeptidase activity"/>
    <property type="evidence" value="ECO:0007669"/>
    <property type="project" value="UniProtKB-KW"/>
</dbReference>
<evidence type="ECO:0000256" key="10">
    <source>
        <dbReference type="ARBA" id="ARBA00023049"/>
    </source>
</evidence>
<protein>
    <recommendedName>
        <fullName evidence="5">Aminopeptidase N</fullName>
        <ecNumber evidence="4">3.4.11.2</ecNumber>
    </recommendedName>
    <alternativeName>
        <fullName evidence="11">Alanine aminopeptidase</fullName>
    </alternativeName>
    <alternativeName>
        <fullName evidence="12">Lysyl aminopeptidase</fullName>
    </alternativeName>
</protein>
<evidence type="ECO:0000313" key="13">
    <source>
        <dbReference type="EMBL" id="SDC85904.1"/>
    </source>
</evidence>
<keyword evidence="6" id="KW-0645">Protease</keyword>
<gene>
    <name evidence="13" type="ORF">SAMN05421630_104168</name>
</gene>
<dbReference type="Gene3D" id="1.10.390.10">
    <property type="entry name" value="Neutral Protease Domain 2"/>
    <property type="match status" value="1"/>
</dbReference>
<evidence type="ECO:0000256" key="12">
    <source>
        <dbReference type="ARBA" id="ARBA00031533"/>
    </source>
</evidence>
<dbReference type="PRINTS" id="PR00756">
    <property type="entry name" value="ALADIPTASE"/>
</dbReference>
<evidence type="ECO:0000256" key="6">
    <source>
        <dbReference type="ARBA" id="ARBA00022670"/>
    </source>
</evidence>
<dbReference type="Pfam" id="PF01433">
    <property type="entry name" value="Peptidase_M1"/>
    <property type="match status" value="1"/>
</dbReference>
<dbReference type="EMBL" id="FMZE01000004">
    <property type="protein sequence ID" value="SDC85904.1"/>
    <property type="molecule type" value="Genomic_DNA"/>
</dbReference>